<dbReference type="Proteomes" id="UP000295680">
    <property type="component" value="Unassembled WGS sequence"/>
</dbReference>
<dbReference type="InterPro" id="IPR016163">
    <property type="entry name" value="Ald_DH_C"/>
</dbReference>
<organism evidence="3 4">
    <name type="scientific">Actinocrispum wychmicini</name>
    <dbReference type="NCBI Taxonomy" id="1213861"/>
    <lineage>
        <taxon>Bacteria</taxon>
        <taxon>Bacillati</taxon>
        <taxon>Actinomycetota</taxon>
        <taxon>Actinomycetes</taxon>
        <taxon>Pseudonocardiales</taxon>
        <taxon>Pseudonocardiaceae</taxon>
        <taxon>Actinocrispum</taxon>
    </lineage>
</organism>
<evidence type="ECO:0000313" key="3">
    <source>
        <dbReference type="EMBL" id="TCO44816.1"/>
    </source>
</evidence>
<dbReference type="InterPro" id="IPR016161">
    <property type="entry name" value="Ald_DH/histidinol_DH"/>
</dbReference>
<dbReference type="RefSeq" id="WP_132126313.1">
    <property type="nucleotide sequence ID" value="NZ_SLWS01000022.1"/>
</dbReference>
<evidence type="ECO:0000313" key="4">
    <source>
        <dbReference type="Proteomes" id="UP000295680"/>
    </source>
</evidence>
<dbReference type="EMBL" id="SLWS01000022">
    <property type="protein sequence ID" value="TCO44816.1"/>
    <property type="molecule type" value="Genomic_DNA"/>
</dbReference>
<keyword evidence="1" id="KW-0560">Oxidoreductase</keyword>
<reference evidence="3 4" key="1">
    <citation type="submission" date="2019-03" db="EMBL/GenBank/DDBJ databases">
        <title>Genomic Encyclopedia of Type Strains, Phase IV (KMG-IV): sequencing the most valuable type-strain genomes for metagenomic binning, comparative biology and taxonomic classification.</title>
        <authorList>
            <person name="Goeker M."/>
        </authorList>
    </citation>
    <scope>NUCLEOTIDE SEQUENCE [LARGE SCALE GENOMIC DNA]</scope>
    <source>
        <strain evidence="3 4">DSM 45934</strain>
    </source>
</reference>
<dbReference type="SUPFAM" id="SSF53720">
    <property type="entry name" value="ALDH-like"/>
    <property type="match status" value="1"/>
</dbReference>
<dbReference type="Gene3D" id="3.40.309.10">
    <property type="entry name" value="Aldehyde Dehydrogenase, Chain A, domain 2"/>
    <property type="match status" value="1"/>
</dbReference>
<dbReference type="PANTHER" id="PTHR43217">
    <property type="entry name" value="SUCCINATE SEMIALDEHYDE DEHYDROGENASE [NAD(P)+] SAD"/>
    <property type="match status" value="1"/>
</dbReference>
<dbReference type="Pfam" id="PF00171">
    <property type="entry name" value="Aldedh"/>
    <property type="match status" value="1"/>
</dbReference>
<evidence type="ECO:0000256" key="1">
    <source>
        <dbReference type="ARBA" id="ARBA00023002"/>
    </source>
</evidence>
<accession>A0A4R2IKI3</accession>
<dbReference type="AlphaFoldDB" id="A0A4R2IKI3"/>
<dbReference type="InterPro" id="IPR047110">
    <property type="entry name" value="GABD/Sad-like"/>
</dbReference>
<comment type="caution">
    <text evidence="3">The sequence shown here is derived from an EMBL/GenBank/DDBJ whole genome shotgun (WGS) entry which is preliminary data.</text>
</comment>
<dbReference type="OrthoDB" id="6882680at2"/>
<name>A0A4R2IKI3_9PSEU</name>
<proteinExistence type="predicted"/>
<dbReference type="Gene3D" id="3.40.605.10">
    <property type="entry name" value="Aldehyde Dehydrogenase, Chain A, domain 1"/>
    <property type="match status" value="1"/>
</dbReference>
<evidence type="ECO:0000259" key="2">
    <source>
        <dbReference type="Pfam" id="PF00171"/>
    </source>
</evidence>
<feature type="domain" description="Aldehyde dehydrogenase" evidence="2">
    <location>
        <begin position="2"/>
        <end position="448"/>
    </location>
</feature>
<keyword evidence="4" id="KW-1185">Reference proteome</keyword>
<sequence length="459" mass="48317">MITTVNPANGAPLRTYPFTTEPELEAVLDRAVASLRRRDSESVSWRADRLRELADRLRGSVERSATLITTEMGKPLDQARAEIEKCAAACEYYADRVDDLLAPQHVSLGSDTGYVRLRPLGVILAIMPWNYPFWQVFRAVLAAVAIGDTVVLKHADNVTGCAVAVQDLFTEVFGVGVVNVVLLPPERIGPLIDDSRVAAVAFTGSNRVGAMVGARAGAAAKKAVLELGGSDPFLVLDDADVPAAAAAAVRSRFLNVGQSCIAAKRLIVARSVRDSFVDAVLASLRALVVGDPMAAGTDIGPMARVDLRDELRRQLDSALAGGATLLAGGSDSRPGAWFPPTLVEVADASSVAFREETFGPLAALLAVDSEDAAVEVANSSVYGLSSSVWTRDPDRADAVGRRLAAGSVFVNRISESDPRLPVGGVKASGYGRELGAHGAFEFANVQAVRTAASGVRTVQ</sequence>
<dbReference type="InterPro" id="IPR015590">
    <property type="entry name" value="Aldehyde_DH_dom"/>
</dbReference>
<dbReference type="PANTHER" id="PTHR43217:SF1">
    <property type="entry name" value="SUCCINATE SEMIALDEHYDE DEHYDROGENASE [NAD(P)+] SAD"/>
    <property type="match status" value="1"/>
</dbReference>
<dbReference type="GO" id="GO:0004777">
    <property type="term" value="F:succinate-semialdehyde dehydrogenase (NAD+) activity"/>
    <property type="evidence" value="ECO:0007669"/>
    <property type="project" value="TreeGrafter"/>
</dbReference>
<gene>
    <name evidence="3" type="ORF">EV192_12273</name>
</gene>
<dbReference type="InterPro" id="IPR016162">
    <property type="entry name" value="Ald_DH_N"/>
</dbReference>
<protein>
    <submittedName>
        <fullName evidence="3">Succinate-semialdehyde dehydrogenase/glutarate-semialdehyde dehydrogenase</fullName>
    </submittedName>
</protein>